<feature type="domain" description="Helicase C-terminal" evidence="12">
    <location>
        <begin position="288"/>
        <end position="432"/>
    </location>
</feature>
<dbReference type="PROSITE" id="PS51192">
    <property type="entry name" value="HELICASE_ATP_BIND_1"/>
    <property type="match status" value="1"/>
</dbReference>
<protein>
    <recommendedName>
        <fullName evidence="1">RNA helicase</fullName>
        <ecNumber evidence="1">3.6.4.13</ecNumber>
    </recommendedName>
</protein>
<evidence type="ECO:0000313" key="14">
    <source>
        <dbReference type="EMBL" id="ORZ00050.1"/>
    </source>
</evidence>
<dbReference type="InterPro" id="IPR000629">
    <property type="entry name" value="RNA-helicase_DEAD-box_CS"/>
</dbReference>
<gene>
    <name evidence="14" type="ORF">BCR41DRAFT_342631</name>
</gene>
<evidence type="ECO:0000256" key="4">
    <source>
        <dbReference type="ARBA" id="ARBA00022806"/>
    </source>
</evidence>
<dbReference type="GO" id="GO:0016787">
    <property type="term" value="F:hydrolase activity"/>
    <property type="evidence" value="ECO:0007669"/>
    <property type="project" value="UniProtKB-KW"/>
</dbReference>
<keyword evidence="3 9" id="KW-0378">Hydrolase</keyword>
<dbReference type="CDD" id="cd18787">
    <property type="entry name" value="SF2_C_DEAD"/>
    <property type="match status" value="1"/>
</dbReference>
<evidence type="ECO:0000256" key="9">
    <source>
        <dbReference type="RuleBase" id="RU000492"/>
    </source>
</evidence>
<keyword evidence="2 9" id="KW-0547">Nucleotide-binding</keyword>
<evidence type="ECO:0000256" key="6">
    <source>
        <dbReference type="ARBA" id="ARBA00022884"/>
    </source>
</evidence>
<evidence type="ECO:0000256" key="5">
    <source>
        <dbReference type="ARBA" id="ARBA00022840"/>
    </source>
</evidence>
<evidence type="ECO:0000256" key="3">
    <source>
        <dbReference type="ARBA" id="ARBA00022801"/>
    </source>
</evidence>
<feature type="region of interest" description="Disordered" evidence="10">
    <location>
        <begin position="557"/>
        <end position="598"/>
    </location>
</feature>
<dbReference type="SMART" id="SM00490">
    <property type="entry name" value="HELICc"/>
    <property type="match status" value="1"/>
</dbReference>
<dbReference type="PROSITE" id="PS51194">
    <property type="entry name" value="HELICASE_CTER"/>
    <property type="match status" value="1"/>
</dbReference>
<dbReference type="PROSITE" id="PS00039">
    <property type="entry name" value="DEAD_ATP_HELICASE"/>
    <property type="match status" value="1"/>
</dbReference>
<dbReference type="GeneID" id="33564141"/>
<feature type="region of interest" description="Disordered" evidence="10">
    <location>
        <begin position="480"/>
        <end position="509"/>
    </location>
</feature>
<organism evidence="14 15">
    <name type="scientific">Lobosporangium transversale</name>
    <dbReference type="NCBI Taxonomy" id="64571"/>
    <lineage>
        <taxon>Eukaryota</taxon>
        <taxon>Fungi</taxon>
        <taxon>Fungi incertae sedis</taxon>
        <taxon>Mucoromycota</taxon>
        <taxon>Mortierellomycotina</taxon>
        <taxon>Mortierellomycetes</taxon>
        <taxon>Mortierellales</taxon>
        <taxon>Mortierellaceae</taxon>
        <taxon>Lobosporangium</taxon>
    </lineage>
</organism>
<evidence type="ECO:0000256" key="7">
    <source>
        <dbReference type="ARBA" id="ARBA00047984"/>
    </source>
</evidence>
<feature type="short sequence motif" description="Q motif" evidence="8">
    <location>
        <begin position="17"/>
        <end position="45"/>
    </location>
</feature>
<dbReference type="InterPro" id="IPR001650">
    <property type="entry name" value="Helicase_C-like"/>
</dbReference>
<evidence type="ECO:0000313" key="15">
    <source>
        <dbReference type="Proteomes" id="UP000193648"/>
    </source>
</evidence>
<feature type="compositionally biased region" description="Basic and acidic residues" evidence="10">
    <location>
        <begin position="572"/>
        <end position="582"/>
    </location>
</feature>
<dbReference type="AlphaFoldDB" id="A0A1Y2G7L9"/>
<dbReference type="GO" id="GO:0005829">
    <property type="term" value="C:cytosol"/>
    <property type="evidence" value="ECO:0007669"/>
    <property type="project" value="TreeGrafter"/>
</dbReference>
<feature type="compositionally biased region" description="Basic and acidic residues" evidence="10">
    <location>
        <begin position="480"/>
        <end position="490"/>
    </location>
</feature>
<dbReference type="OrthoDB" id="434041at2759"/>
<comment type="caution">
    <text evidence="14">The sequence shown here is derived from an EMBL/GenBank/DDBJ whole genome shotgun (WGS) entry which is preliminary data.</text>
</comment>
<sequence>MTSEQFHSKDVLINEDLDFSSLVQHPVLLKGLVDAGYQKPSPIQLKTIPLGRLGLDLIAQAKSGTGKTIVFSVIAIEIILSGLSADSTTKSDRDPNASAVQHQRQQQHNPKAVIIAPTREIAVQIQDVIRSLLKTGLEHTVTCHSMIGGTPIQQDKENLKRCSIVVGTPGRVRSLISTGHLVTNQVRLLVLDEADKLMEDVFKQDVFNIAERLGANKQVMAFSATYDDDLLKLLDQLVKSPVYVMLSNGTPELEGVLQYYKVATVDDKDSGGSIYLKQLRILDAKFAELEHLLTHVPFYQGIVFLNHRGRAQDLVKVLTRKGWPAMHIASGIPQEERLEVMKKARKFELRILVCSDLIARGIDIDRVNLVVNLDLPRDPETYLHRIGRTGRYGTTGLAVSIVDEQELNTVEILKSDYRITIQQLPLEPSDAYKELSRSINIRHRTKPLQKPEDIDQFKKLEAERILGEQRAQSAIKMTEVYEKGDKDNRFQRHCPPLNSKRKSPNEVLKNTGDQYLDSAEQRLPNKKSKSPAHNKPLLLTPEMSPLVANFDTINTQASVSHPVEGEEIVGSDSDKGEDSKEEDKEEDEGKEGGEVDRDDVANEELFTLHLPMPGYASVYPNVAPTMNFPSLIPVSPIYYKPFPNYSFHPAYPYGPHVPSTNLLHHLWTPPRPTRRYFPPDLLLFPAKLPSISHFR</sequence>
<keyword evidence="15" id="KW-1185">Reference proteome</keyword>
<evidence type="ECO:0000259" key="11">
    <source>
        <dbReference type="PROSITE" id="PS51192"/>
    </source>
</evidence>
<dbReference type="InterPro" id="IPR027417">
    <property type="entry name" value="P-loop_NTPase"/>
</dbReference>
<evidence type="ECO:0000256" key="2">
    <source>
        <dbReference type="ARBA" id="ARBA00022741"/>
    </source>
</evidence>
<comment type="similarity">
    <text evidence="9">Belongs to the DEAD box helicase family.</text>
</comment>
<comment type="catalytic activity">
    <reaction evidence="7">
        <text>ATP + H2O = ADP + phosphate + H(+)</text>
        <dbReference type="Rhea" id="RHEA:13065"/>
        <dbReference type="ChEBI" id="CHEBI:15377"/>
        <dbReference type="ChEBI" id="CHEBI:15378"/>
        <dbReference type="ChEBI" id="CHEBI:30616"/>
        <dbReference type="ChEBI" id="CHEBI:43474"/>
        <dbReference type="ChEBI" id="CHEBI:456216"/>
        <dbReference type="EC" id="3.6.4.13"/>
    </reaction>
</comment>
<feature type="compositionally biased region" description="Polar residues" evidence="10">
    <location>
        <begin position="98"/>
        <end position="109"/>
    </location>
</feature>
<evidence type="ECO:0000256" key="8">
    <source>
        <dbReference type="PROSITE-ProRule" id="PRU00552"/>
    </source>
</evidence>
<evidence type="ECO:0000256" key="10">
    <source>
        <dbReference type="SAM" id="MobiDB-lite"/>
    </source>
</evidence>
<dbReference type="InterPro" id="IPR014014">
    <property type="entry name" value="RNA_helicase_DEAD_Q_motif"/>
</dbReference>
<dbReference type="Gene3D" id="3.40.50.300">
    <property type="entry name" value="P-loop containing nucleotide triphosphate hydrolases"/>
    <property type="match status" value="2"/>
</dbReference>
<dbReference type="STRING" id="64571.A0A1Y2G7L9"/>
<evidence type="ECO:0000259" key="12">
    <source>
        <dbReference type="PROSITE" id="PS51194"/>
    </source>
</evidence>
<dbReference type="InterPro" id="IPR050079">
    <property type="entry name" value="DEAD_box_RNA_helicase"/>
</dbReference>
<feature type="domain" description="Helicase ATP-binding" evidence="11">
    <location>
        <begin position="48"/>
        <end position="244"/>
    </location>
</feature>
<dbReference type="InterPro" id="IPR011545">
    <property type="entry name" value="DEAD/DEAH_box_helicase_dom"/>
</dbReference>
<dbReference type="InterPro" id="IPR014001">
    <property type="entry name" value="Helicase_ATP-bd"/>
</dbReference>
<dbReference type="SUPFAM" id="SSF52540">
    <property type="entry name" value="P-loop containing nucleoside triphosphate hydrolases"/>
    <property type="match status" value="1"/>
</dbReference>
<dbReference type="InParanoid" id="A0A1Y2G7L9"/>
<dbReference type="Pfam" id="PF00271">
    <property type="entry name" value="Helicase_C"/>
    <property type="match status" value="1"/>
</dbReference>
<reference evidence="14 15" key="1">
    <citation type="submission" date="2016-07" db="EMBL/GenBank/DDBJ databases">
        <title>Pervasive Adenine N6-methylation of Active Genes in Fungi.</title>
        <authorList>
            <consortium name="DOE Joint Genome Institute"/>
            <person name="Mondo S.J."/>
            <person name="Dannebaum R.O."/>
            <person name="Kuo R.C."/>
            <person name="Labutti K."/>
            <person name="Haridas S."/>
            <person name="Kuo A."/>
            <person name="Salamov A."/>
            <person name="Ahrendt S.R."/>
            <person name="Lipzen A."/>
            <person name="Sullivan W."/>
            <person name="Andreopoulos W.B."/>
            <person name="Clum A."/>
            <person name="Lindquist E."/>
            <person name="Daum C."/>
            <person name="Ramamoorthy G.K."/>
            <person name="Gryganskyi A."/>
            <person name="Culley D."/>
            <person name="Magnuson J.K."/>
            <person name="James T.Y."/>
            <person name="O'Malley M.A."/>
            <person name="Stajich J.E."/>
            <person name="Spatafora J.W."/>
            <person name="Visel A."/>
            <person name="Grigoriev I.V."/>
        </authorList>
    </citation>
    <scope>NUCLEOTIDE SEQUENCE [LARGE SCALE GENOMIC DNA]</scope>
    <source>
        <strain evidence="14 15">NRRL 3116</strain>
    </source>
</reference>
<dbReference type="SMART" id="SM00487">
    <property type="entry name" value="DEXDc"/>
    <property type="match status" value="1"/>
</dbReference>
<accession>A0A1Y2G7L9</accession>
<feature type="domain" description="DEAD-box RNA helicase Q" evidence="13">
    <location>
        <begin position="17"/>
        <end position="45"/>
    </location>
</feature>
<evidence type="ECO:0000256" key="1">
    <source>
        <dbReference type="ARBA" id="ARBA00012552"/>
    </source>
</evidence>
<dbReference type="PANTHER" id="PTHR47959:SF1">
    <property type="entry name" value="ATP-DEPENDENT RNA HELICASE DBPA"/>
    <property type="match status" value="1"/>
</dbReference>
<feature type="region of interest" description="Disordered" evidence="10">
    <location>
        <begin position="87"/>
        <end position="109"/>
    </location>
</feature>
<feature type="region of interest" description="Disordered" evidence="10">
    <location>
        <begin position="519"/>
        <end position="538"/>
    </location>
</feature>
<evidence type="ECO:0000259" key="13">
    <source>
        <dbReference type="PROSITE" id="PS51195"/>
    </source>
</evidence>
<dbReference type="PANTHER" id="PTHR47959">
    <property type="entry name" value="ATP-DEPENDENT RNA HELICASE RHLE-RELATED"/>
    <property type="match status" value="1"/>
</dbReference>
<dbReference type="GO" id="GO:0003723">
    <property type="term" value="F:RNA binding"/>
    <property type="evidence" value="ECO:0007669"/>
    <property type="project" value="UniProtKB-KW"/>
</dbReference>
<dbReference type="GO" id="GO:0005524">
    <property type="term" value="F:ATP binding"/>
    <property type="evidence" value="ECO:0007669"/>
    <property type="project" value="UniProtKB-KW"/>
</dbReference>
<keyword evidence="4 9" id="KW-0347">Helicase</keyword>
<keyword evidence="6" id="KW-0694">RNA-binding</keyword>
<dbReference type="RefSeq" id="XP_021876091.1">
    <property type="nucleotide sequence ID" value="XM_022022297.1"/>
</dbReference>
<proteinExistence type="inferred from homology"/>
<dbReference type="EC" id="3.6.4.13" evidence="1"/>
<dbReference type="GO" id="GO:0003724">
    <property type="term" value="F:RNA helicase activity"/>
    <property type="evidence" value="ECO:0007669"/>
    <property type="project" value="UniProtKB-EC"/>
</dbReference>
<dbReference type="PROSITE" id="PS51195">
    <property type="entry name" value="Q_MOTIF"/>
    <property type="match status" value="1"/>
</dbReference>
<keyword evidence="5 9" id="KW-0067">ATP-binding</keyword>
<dbReference type="Proteomes" id="UP000193648">
    <property type="component" value="Unassembled WGS sequence"/>
</dbReference>
<dbReference type="EMBL" id="MCFF01000064">
    <property type="protein sequence ID" value="ORZ00050.1"/>
    <property type="molecule type" value="Genomic_DNA"/>
</dbReference>
<dbReference type="Pfam" id="PF00270">
    <property type="entry name" value="DEAD"/>
    <property type="match status" value="1"/>
</dbReference>
<name>A0A1Y2G7L9_9FUNG</name>